<organism evidence="1 2">
    <name type="scientific">Sphingobium lactosutens DS20</name>
    <dbReference type="NCBI Taxonomy" id="1331060"/>
    <lineage>
        <taxon>Bacteria</taxon>
        <taxon>Pseudomonadati</taxon>
        <taxon>Pseudomonadota</taxon>
        <taxon>Alphaproteobacteria</taxon>
        <taxon>Sphingomonadales</taxon>
        <taxon>Sphingomonadaceae</taxon>
        <taxon>Sphingobium</taxon>
    </lineage>
</organism>
<evidence type="ECO:0000313" key="2">
    <source>
        <dbReference type="Proteomes" id="UP000015531"/>
    </source>
</evidence>
<dbReference type="Proteomes" id="UP000015531">
    <property type="component" value="Unassembled WGS sequence"/>
</dbReference>
<protein>
    <submittedName>
        <fullName evidence="1">Uncharacterized protein</fullName>
    </submittedName>
</protein>
<gene>
    <name evidence="1" type="ORF">RLDS_24735</name>
</gene>
<accession>T0HG50</accession>
<proteinExistence type="predicted"/>
<dbReference type="RefSeq" id="WP_021228392.1">
    <property type="nucleotide sequence ID" value="NZ_ATDP01000108.1"/>
</dbReference>
<reference evidence="1 2" key="1">
    <citation type="journal article" date="2013" name="Genome Announc.">
        <title>Draft Genome Sequence of Sphingobium lactosutens Strain DS20T, Isolated from a Hexachlorocyclohexane Dumpsite.</title>
        <authorList>
            <person name="Kumar R."/>
            <person name="Dwivedi V."/>
            <person name="Negi V."/>
            <person name="Khurana J.P."/>
            <person name="Lal R."/>
        </authorList>
    </citation>
    <scope>NUCLEOTIDE SEQUENCE [LARGE SCALE GENOMIC DNA]</scope>
    <source>
        <strain evidence="1 2">DS20</strain>
    </source>
</reference>
<dbReference type="PATRIC" id="fig|1331060.3.peg.4803"/>
<comment type="caution">
    <text evidence="1">The sequence shown here is derived from an EMBL/GenBank/DDBJ whole genome shotgun (WGS) entry which is preliminary data.</text>
</comment>
<keyword evidence="2" id="KW-1185">Reference proteome</keyword>
<sequence>MIRIIRGCLVDDAARAEAAAEIVAVGGDERSRIGIAALCALLARTGIEVRRPGSAWLSIDELRLLAWLAYAPRETAMDDYLTFGLTIDANAAAELRIELATCGRELARIGCRLPALAWTNDFACPLYARGRR</sequence>
<dbReference type="EMBL" id="ATDP01000108">
    <property type="protein sequence ID" value="EQB11103.1"/>
    <property type="molecule type" value="Genomic_DNA"/>
</dbReference>
<evidence type="ECO:0000313" key="1">
    <source>
        <dbReference type="EMBL" id="EQB11103.1"/>
    </source>
</evidence>
<dbReference type="AlphaFoldDB" id="T0HG50"/>
<dbReference type="OrthoDB" id="7470909at2"/>
<name>T0HG50_9SPHN</name>